<organism evidence="2 3">
    <name type="scientific">Trypanosoma congolense (strain IL3000)</name>
    <dbReference type="NCBI Taxonomy" id="1068625"/>
    <lineage>
        <taxon>Eukaryota</taxon>
        <taxon>Discoba</taxon>
        <taxon>Euglenozoa</taxon>
        <taxon>Kinetoplastea</taxon>
        <taxon>Metakinetoplastina</taxon>
        <taxon>Trypanosomatida</taxon>
        <taxon>Trypanosomatidae</taxon>
        <taxon>Trypanosoma</taxon>
        <taxon>Nannomonas</taxon>
    </lineage>
</organism>
<dbReference type="VEuPathDB" id="TriTrypDB:TcIL3000_0_38030"/>
<dbReference type="EMBL" id="CAEQ01000969">
    <property type="protein sequence ID" value="CCD12985.1"/>
    <property type="molecule type" value="Genomic_DNA"/>
</dbReference>
<reference evidence="3" key="1">
    <citation type="submission" date="2011-07" db="EMBL/GenBank/DDBJ databases">
        <title>Divergent evolution of antigenic variation in African trypanosomes.</title>
        <authorList>
            <person name="Jackson A.P."/>
            <person name="Berry A."/>
            <person name="Allison H.C."/>
            <person name="Burton P."/>
            <person name="Anderson J."/>
            <person name="Aslett M."/>
            <person name="Brown R."/>
            <person name="Corton N."/>
            <person name="Harris D."/>
            <person name="Hauser H."/>
            <person name="Gamble J."/>
            <person name="Gilderthorp R."/>
            <person name="McQuillan J."/>
            <person name="Quail M.A."/>
            <person name="Sanders M."/>
            <person name="Van Tonder A."/>
            <person name="Ginger M.L."/>
            <person name="Donelson J.E."/>
            <person name="Field M.C."/>
            <person name="Barry J.D."/>
            <person name="Berriman M."/>
            <person name="Hertz-Fowler C."/>
        </authorList>
    </citation>
    <scope>NUCLEOTIDE SEQUENCE [LARGE SCALE GENOMIC DNA]</scope>
    <source>
        <strain evidence="3">IL3000</strain>
    </source>
</reference>
<feature type="chain" id="PRO_5003394728" evidence="1">
    <location>
        <begin position="22"/>
        <end position="231"/>
    </location>
</feature>
<proteinExistence type="predicted"/>
<feature type="signal peptide" evidence="1">
    <location>
        <begin position="1"/>
        <end position="21"/>
    </location>
</feature>
<evidence type="ECO:0000313" key="2">
    <source>
        <dbReference type="EMBL" id="CCD12985.1"/>
    </source>
</evidence>
<reference evidence="2 3" key="2">
    <citation type="journal article" date="2012" name="Proc. Natl. Acad. Sci. U.S.A.">
        <title>Antigenic diversity is generated by distinct evolutionary mechanisms in African trypanosome species.</title>
        <authorList>
            <person name="Jackson A.P."/>
            <person name="Berry A."/>
            <person name="Aslett M."/>
            <person name="Allison H.C."/>
            <person name="Burton P."/>
            <person name="Vavrova-Anderson J."/>
            <person name="Brown R."/>
            <person name="Browne H."/>
            <person name="Corton N."/>
            <person name="Hauser H."/>
            <person name="Gamble J."/>
            <person name="Gilderthorp R."/>
            <person name="Marcello L."/>
            <person name="McQuillan J."/>
            <person name="Otto T.D."/>
            <person name="Quail M.A."/>
            <person name="Sanders M.J."/>
            <person name="van Tonder A."/>
            <person name="Ginger M.L."/>
            <person name="Field M.C."/>
            <person name="Barry J.D."/>
            <person name="Hertz-Fowler C."/>
            <person name="Berriman M."/>
        </authorList>
    </citation>
    <scope>NUCLEOTIDE SEQUENCE [LARGE SCALE GENOMIC DNA]</scope>
    <source>
        <strain evidence="2 3">IL3000</strain>
    </source>
</reference>
<gene>
    <name evidence="2" type="ORF">TCIL3000_0_38030</name>
</gene>
<keyword evidence="3" id="KW-1185">Reference proteome</keyword>
<comment type="caution">
    <text evidence="2">The sequence shown here is derived from an EMBL/GenBank/DDBJ whole genome shotgun (WGS) entry which is preliminary data.</text>
</comment>
<evidence type="ECO:0000313" key="3">
    <source>
        <dbReference type="Proteomes" id="UP000000702"/>
    </source>
</evidence>
<sequence length="231" mass="27058">MGKMMKLFMVMVVVLCVCASADEKHVHRSAVYLFFPIPISPFPETSIEIPMSFNTFHSPRRRPWSMEKDVLDVLLDGVASADRINLYWFLRPVLACLPVDLVIFTLRDFVRNPRHCIPAANVCDALWQYLPYILWKFRQSATPLVKHFGPTQTWTKWHWDPWKIYYDMDDMPLEAIDEEIWRRCRRPPPPPYQPYQEVVVVEAAPAFIQVPYPTVGYLVHLPVTPRAWTGL</sequence>
<protein>
    <submittedName>
        <fullName evidence="2">VSG-associated, congolense-specific ORF</fullName>
    </submittedName>
</protein>
<dbReference type="Proteomes" id="UP000000702">
    <property type="component" value="Unassembled WGS sequence"/>
</dbReference>
<keyword evidence="1" id="KW-0732">Signal</keyword>
<evidence type="ECO:0000256" key="1">
    <source>
        <dbReference type="SAM" id="SignalP"/>
    </source>
</evidence>
<dbReference type="AlphaFoldDB" id="F9W726"/>
<name>F9W726_TRYCI</name>
<accession>F9W726</accession>